<comment type="caution">
    <text evidence="3">The sequence shown here is derived from an EMBL/GenBank/DDBJ whole genome shotgun (WGS) entry which is preliminary data.</text>
</comment>
<keyword evidence="4" id="KW-1185">Reference proteome</keyword>
<reference evidence="3 4" key="1">
    <citation type="submission" date="2020-12" db="EMBL/GenBank/DDBJ databases">
        <title>Aureibaculum luteum sp. nov. and Aureibaculum flavum sp. nov., novel members of the family Flavobacteriaceae isolated from Antarctic intertidal sediments.</title>
        <authorList>
            <person name="He X."/>
            <person name="Zhang X."/>
        </authorList>
    </citation>
    <scope>NUCLEOTIDE SEQUENCE [LARGE SCALE GENOMIC DNA]</scope>
    <source>
        <strain evidence="3 4">A20</strain>
    </source>
</reference>
<dbReference type="RefSeq" id="WP_198842990.1">
    <property type="nucleotide sequence ID" value="NZ_JAEHFJ010000015.1"/>
</dbReference>
<dbReference type="InterPro" id="IPR025665">
    <property type="entry name" value="Beta-barrel_OMP_2"/>
</dbReference>
<sequence length="229" mass="26092">MKKCFLFLFMISGLLGAQSNVVKNNDTIKDTHYLEDQIYIGLSYMLMHKLPDSISSNGFSNSLTLGFIKDIPLNDKSNVALGIGLGYGRHTYYQNLKITRPNNVSVFDVATNFNSNKFSIHAIEMPLELRWRTSTIDSYKFYRIYFGGKISYAVATNAKYKDDDNKIVKINGIDEINKLQYGLSLSMGYGTWNLNVYYGLSDIFSDAALQEEIPITIRDFRVGLIFYIL</sequence>
<evidence type="ECO:0000313" key="4">
    <source>
        <dbReference type="Proteomes" id="UP000623301"/>
    </source>
</evidence>
<proteinExistence type="predicted"/>
<accession>A0ABS0WWM3</accession>
<protein>
    <submittedName>
        <fullName evidence="3">PorT family protein</fullName>
    </submittedName>
</protein>
<evidence type="ECO:0000313" key="3">
    <source>
        <dbReference type="EMBL" id="MBJ2176401.1"/>
    </source>
</evidence>
<evidence type="ECO:0000256" key="1">
    <source>
        <dbReference type="SAM" id="SignalP"/>
    </source>
</evidence>
<name>A0ABS0WWM3_9FLAO</name>
<gene>
    <name evidence="3" type="ORF">JBL43_19270</name>
</gene>
<organism evidence="3 4">
    <name type="scientific">Aureibaculum flavum</name>
    <dbReference type="NCBI Taxonomy" id="2795986"/>
    <lineage>
        <taxon>Bacteria</taxon>
        <taxon>Pseudomonadati</taxon>
        <taxon>Bacteroidota</taxon>
        <taxon>Flavobacteriia</taxon>
        <taxon>Flavobacteriales</taxon>
        <taxon>Flavobacteriaceae</taxon>
        <taxon>Aureibaculum</taxon>
    </lineage>
</organism>
<feature type="signal peptide" evidence="1">
    <location>
        <begin position="1"/>
        <end position="17"/>
    </location>
</feature>
<feature type="domain" description="Outer membrane protein beta-barrel" evidence="2">
    <location>
        <begin position="25"/>
        <end position="204"/>
    </location>
</feature>
<dbReference type="EMBL" id="JAEHFJ010000015">
    <property type="protein sequence ID" value="MBJ2176401.1"/>
    <property type="molecule type" value="Genomic_DNA"/>
</dbReference>
<evidence type="ECO:0000259" key="2">
    <source>
        <dbReference type="Pfam" id="PF13568"/>
    </source>
</evidence>
<dbReference type="Proteomes" id="UP000623301">
    <property type="component" value="Unassembled WGS sequence"/>
</dbReference>
<keyword evidence="1" id="KW-0732">Signal</keyword>
<dbReference type="Pfam" id="PF13568">
    <property type="entry name" value="OMP_b-brl_2"/>
    <property type="match status" value="1"/>
</dbReference>
<feature type="chain" id="PRO_5045912437" evidence="1">
    <location>
        <begin position="18"/>
        <end position="229"/>
    </location>
</feature>